<dbReference type="AlphaFoldDB" id="A0A835RWW5"/>
<organism evidence="2 3">
    <name type="scientific">Vanilla planifolia</name>
    <name type="common">Vanilla</name>
    <dbReference type="NCBI Taxonomy" id="51239"/>
    <lineage>
        <taxon>Eukaryota</taxon>
        <taxon>Viridiplantae</taxon>
        <taxon>Streptophyta</taxon>
        <taxon>Embryophyta</taxon>
        <taxon>Tracheophyta</taxon>
        <taxon>Spermatophyta</taxon>
        <taxon>Magnoliopsida</taxon>
        <taxon>Liliopsida</taxon>
        <taxon>Asparagales</taxon>
        <taxon>Orchidaceae</taxon>
        <taxon>Vanilloideae</taxon>
        <taxon>Vanilleae</taxon>
        <taxon>Vanilla</taxon>
    </lineage>
</organism>
<protein>
    <submittedName>
        <fullName evidence="2">Uncharacterized protein</fullName>
    </submittedName>
</protein>
<keyword evidence="1" id="KW-1133">Transmembrane helix</keyword>
<dbReference type="EMBL" id="JADCNM010000001">
    <property type="protein sequence ID" value="KAG0500045.1"/>
    <property type="molecule type" value="Genomic_DNA"/>
</dbReference>
<reference evidence="2 3" key="1">
    <citation type="journal article" date="2020" name="Nat. Food">
        <title>A phased Vanilla planifolia genome enables genetic improvement of flavour and production.</title>
        <authorList>
            <person name="Hasing T."/>
            <person name="Tang H."/>
            <person name="Brym M."/>
            <person name="Khazi F."/>
            <person name="Huang T."/>
            <person name="Chambers A.H."/>
        </authorList>
    </citation>
    <scope>NUCLEOTIDE SEQUENCE [LARGE SCALE GENOMIC DNA]</scope>
    <source>
        <tissue evidence="2">Leaf</tissue>
    </source>
</reference>
<name>A0A835RWW5_VANPL</name>
<feature type="transmembrane region" description="Helical" evidence="1">
    <location>
        <begin position="27"/>
        <end position="48"/>
    </location>
</feature>
<evidence type="ECO:0000256" key="1">
    <source>
        <dbReference type="SAM" id="Phobius"/>
    </source>
</evidence>
<keyword evidence="1" id="KW-0472">Membrane</keyword>
<gene>
    <name evidence="2" type="ORF">HPP92_000117</name>
</gene>
<comment type="caution">
    <text evidence="2">The sequence shown here is derived from an EMBL/GenBank/DDBJ whole genome shotgun (WGS) entry which is preliminary data.</text>
</comment>
<accession>A0A835RWW5</accession>
<evidence type="ECO:0000313" key="3">
    <source>
        <dbReference type="Proteomes" id="UP000639772"/>
    </source>
</evidence>
<sequence>MGLSLAPKGAPGSDLPASLRLASKRRAVANVVAVTMDILLLLYLEMWISLGLK</sequence>
<dbReference type="Proteomes" id="UP000639772">
    <property type="component" value="Chromosome 1"/>
</dbReference>
<evidence type="ECO:0000313" key="2">
    <source>
        <dbReference type="EMBL" id="KAG0500045.1"/>
    </source>
</evidence>
<proteinExistence type="predicted"/>
<keyword evidence="1" id="KW-0812">Transmembrane</keyword>